<organism evidence="1">
    <name type="scientific">candidate division WOR-3 bacterium</name>
    <dbReference type="NCBI Taxonomy" id="2052148"/>
    <lineage>
        <taxon>Bacteria</taxon>
        <taxon>Bacteria division WOR-3</taxon>
    </lineage>
</organism>
<sequence length="399" mass="46277">MGRGKEVLIAVLSLFALWQGICRAAELKVSSGVRIEWWEEEDVDAKGAQISHPIEITLKAGDFTFKGFTAYVSTYYDAPHGGVTYREGLIDTKFNFSYEIIGKLPVDVLLGLDLNLPTGTTPLRFEDSIMLSDPELFTITTIGEGLNVNPTVALAKQWGKWIIGIGIGYTWRGEYDFIRYRVENYDPGDVFTFTAKVGYEVFPGWLFALFGRYFHFGKDEINGVEEYQEGDLYSVGLSLNRRGEKWQGRFRAEYSWREKGKERRWDSVSHKYVFDDEEHNFYDDEFTASLSVRYLVDEKTVLRGKLSYLRLDENRYPEENFYPYLYRGGKEKLSLSLGVEKAIFDHVNLEFDVSGFVLWEGKGWTIHWELSDWPWYTQYRDDSWTCYGGTVTLLLSCFF</sequence>
<name>A0A7C0X8C1_UNCW3</name>
<dbReference type="AlphaFoldDB" id="A0A7C0X8C1"/>
<accession>A0A7C0X8C1</accession>
<proteinExistence type="predicted"/>
<comment type="caution">
    <text evidence="1">The sequence shown here is derived from an EMBL/GenBank/DDBJ whole genome shotgun (WGS) entry which is preliminary data.</text>
</comment>
<dbReference type="Proteomes" id="UP000885931">
    <property type="component" value="Unassembled WGS sequence"/>
</dbReference>
<evidence type="ECO:0000313" key="1">
    <source>
        <dbReference type="EMBL" id="HDM89581.1"/>
    </source>
</evidence>
<dbReference type="InterPro" id="IPR025737">
    <property type="entry name" value="FApF"/>
</dbReference>
<dbReference type="Pfam" id="PF13557">
    <property type="entry name" value="Phenol_MetA_deg"/>
    <property type="match status" value="1"/>
</dbReference>
<dbReference type="EMBL" id="DRBW01000002">
    <property type="protein sequence ID" value="HDM89581.1"/>
    <property type="molecule type" value="Genomic_DNA"/>
</dbReference>
<protein>
    <submittedName>
        <fullName evidence="1">Uncharacterized protein</fullName>
    </submittedName>
</protein>
<gene>
    <name evidence="1" type="ORF">ENG67_00035</name>
</gene>
<reference evidence="1" key="1">
    <citation type="journal article" date="2020" name="mSystems">
        <title>Genome- and Community-Level Interaction Insights into Carbon Utilization and Element Cycling Functions of Hydrothermarchaeota in Hydrothermal Sediment.</title>
        <authorList>
            <person name="Zhou Z."/>
            <person name="Liu Y."/>
            <person name="Xu W."/>
            <person name="Pan J."/>
            <person name="Luo Z.H."/>
            <person name="Li M."/>
        </authorList>
    </citation>
    <scope>NUCLEOTIDE SEQUENCE [LARGE SCALE GENOMIC DNA]</scope>
    <source>
        <strain evidence="1">HyVt-237</strain>
    </source>
</reference>